<dbReference type="RefSeq" id="WP_012875793.1">
    <property type="nucleotide sequence ID" value="NC_013525.1"/>
</dbReference>
<dbReference type="AlphaFoldDB" id="D1CD97"/>
<feature type="domain" description="Pyridoxamine 5'-phosphate oxidase N-terminal" evidence="2">
    <location>
        <begin position="9"/>
        <end position="139"/>
    </location>
</feature>
<organism evidence="3 4">
    <name type="scientific">Thermobaculum terrenum (strain ATCC BAA-798 / CCMEE 7001 / YNP1)</name>
    <dbReference type="NCBI Taxonomy" id="525904"/>
    <lineage>
        <taxon>Bacteria</taxon>
        <taxon>Bacillati</taxon>
        <taxon>Chloroflexota</taxon>
        <taxon>Chloroflexia</taxon>
        <taxon>Candidatus Thermobaculales</taxon>
        <taxon>Candidatus Thermobaculaceae</taxon>
        <taxon>Thermobaculum</taxon>
    </lineage>
</organism>
<evidence type="ECO:0000313" key="4">
    <source>
        <dbReference type="Proteomes" id="UP000000323"/>
    </source>
</evidence>
<dbReference type="HOGENOM" id="CLU_796667_0_0_0"/>
<proteinExistence type="predicted"/>
<dbReference type="SUPFAM" id="SSF50475">
    <property type="entry name" value="FMN-binding split barrel"/>
    <property type="match status" value="1"/>
</dbReference>
<dbReference type="eggNOG" id="COG0778">
    <property type="taxonomic scope" value="Bacteria"/>
</dbReference>
<reference evidence="4" key="1">
    <citation type="journal article" date="2010" name="Stand. Genomic Sci.">
        <title>Complete genome sequence of 'Thermobaculum terrenum' type strain (YNP1).</title>
        <authorList>
            <person name="Kiss H."/>
            <person name="Cleland D."/>
            <person name="Lapidus A."/>
            <person name="Lucas S."/>
            <person name="Glavina Del Rio T."/>
            <person name="Nolan M."/>
            <person name="Tice H."/>
            <person name="Han C."/>
            <person name="Goodwin L."/>
            <person name="Pitluck S."/>
            <person name="Liolios K."/>
            <person name="Ivanova N."/>
            <person name="Mavromatis K."/>
            <person name="Ovchinnikova G."/>
            <person name="Pati A."/>
            <person name="Chen A."/>
            <person name="Palaniappan K."/>
            <person name="Land M."/>
            <person name="Hauser L."/>
            <person name="Chang Y."/>
            <person name="Jeffries C."/>
            <person name="Lu M."/>
            <person name="Brettin T."/>
            <person name="Detter J."/>
            <person name="Goker M."/>
            <person name="Tindall B."/>
            <person name="Beck B."/>
            <person name="McDermott T."/>
            <person name="Woyke T."/>
            <person name="Bristow J."/>
            <person name="Eisen J."/>
            <person name="Markowitz V."/>
            <person name="Hugenholtz P."/>
            <person name="Kyrpides N."/>
            <person name="Klenk H."/>
            <person name="Cheng J."/>
        </authorList>
    </citation>
    <scope>NUCLEOTIDE SEQUENCE [LARGE SCALE GENOMIC DNA]</scope>
    <source>
        <strain evidence="4">ATCC BAA-798 / YNP1</strain>
    </source>
</reference>
<keyword evidence="4" id="KW-1185">Reference proteome</keyword>
<dbReference type="InterPro" id="IPR011576">
    <property type="entry name" value="Pyridox_Oxase_N"/>
</dbReference>
<dbReference type="InterPro" id="IPR000415">
    <property type="entry name" value="Nitroreductase-like"/>
</dbReference>
<dbReference type="eggNOG" id="COG3576">
    <property type="taxonomic scope" value="Bacteria"/>
</dbReference>
<dbReference type="InterPro" id="IPR019967">
    <property type="entry name" value="F420-dep_enz_PPOX_Rv0121"/>
</dbReference>
<evidence type="ECO:0000259" key="1">
    <source>
        <dbReference type="Pfam" id="PF00881"/>
    </source>
</evidence>
<dbReference type="InterPro" id="IPR050627">
    <property type="entry name" value="Nitroreductase/BluB"/>
</dbReference>
<accession>D1CD97</accession>
<protein>
    <submittedName>
        <fullName evidence="3">Nitroreductase</fullName>
    </submittedName>
</protein>
<sequence>MRKSELSPQELAFLQSRRVARLATVSENCAPSNIPVCFVYKDNRVYIPLDEKPKSVAPTYLRRVRNIVKNPLVSLVVDRYSEDWDCLAYIQIQGKASLLHEGSDYDEAIAYLRAKYSQYLDMNIQANPLIVIEPEYFNVWGRNFAPDRSDRDLMTIIRERRSVRWFLPEPIPGELVGKILEAGRWAPSPHGVQPWRFVVLTSESRRQELAEAMAETWRYQLEMDGQEASVVEQRLAKSKARLISAPLVVILCLYLQDLDRYPDPDRQQAEEIMAIQSLGAAAQNMLLAAYALGLEGGWMCAPLFCPDTVRDVLHLDASLIPHAMLTFGFMAREPVRKPHKPVEDLVVLYD</sequence>
<gene>
    <name evidence="3" type="ordered locus">Tter_1856</name>
</gene>
<dbReference type="InterPro" id="IPR012349">
    <property type="entry name" value="Split_barrel_FMN-bd"/>
</dbReference>
<dbReference type="GO" id="GO:0016491">
    <property type="term" value="F:oxidoreductase activity"/>
    <property type="evidence" value="ECO:0007669"/>
    <property type="project" value="InterPro"/>
</dbReference>
<feature type="domain" description="Nitroreductase" evidence="1">
    <location>
        <begin position="157"/>
        <end position="328"/>
    </location>
</feature>
<dbReference type="Gene3D" id="3.40.109.10">
    <property type="entry name" value="NADH Oxidase"/>
    <property type="match status" value="1"/>
</dbReference>
<dbReference type="SUPFAM" id="SSF55469">
    <property type="entry name" value="FMN-dependent nitroreductase-like"/>
    <property type="match status" value="1"/>
</dbReference>
<dbReference type="STRING" id="525904.Tter_1856"/>
<dbReference type="Pfam" id="PF00881">
    <property type="entry name" value="Nitroreductase"/>
    <property type="match status" value="1"/>
</dbReference>
<dbReference type="PANTHER" id="PTHR23026:SF123">
    <property type="entry name" value="NAD(P)H NITROREDUCTASE RV3131-RELATED"/>
    <property type="match status" value="1"/>
</dbReference>
<dbReference type="InterPro" id="IPR029479">
    <property type="entry name" value="Nitroreductase"/>
</dbReference>
<name>D1CD97_THET1</name>
<dbReference type="KEGG" id="ttr:Tter_1856"/>
<dbReference type="OrthoDB" id="9812086at2"/>
<evidence type="ECO:0000259" key="2">
    <source>
        <dbReference type="Pfam" id="PF01243"/>
    </source>
</evidence>
<dbReference type="Gene3D" id="2.30.110.10">
    <property type="entry name" value="Electron Transport, Fmn-binding Protein, Chain A"/>
    <property type="match status" value="1"/>
</dbReference>
<dbReference type="PANTHER" id="PTHR23026">
    <property type="entry name" value="NADPH NITROREDUCTASE"/>
    <property type="match status" value="1"/>
</dbReference>
<dbReference type="Proteomes" id="UP000000323">
    <property type="component" value="Chromosome 1"/>
</dbReference>
<dbReference type="EMBL" id="CP001825">
    <property type="protein sequence ID" value="ACZ42762.1"/>
    <property type="molecule type" value="Genomic_DNA"/>
</dbReference>
<evidence type="ECO:0000313" key="3">
    <source>
        <dbReference type="EMBL" id="ACZ42762.1"/>
    </source>
</evidence>
<dbReference type="Pfam" id="PF01243">
    <property type="entry name" value="PNPOx_N"/>
    <property type="match status" value="1"/>
</dbReference>
<dbReference type="NCBIfam" id="TIGR03668">
    <property type="entry name" value="Rv0121_F420"/>
    <property type="match status" value="1"/>
</dbReference>